<keyword evidence="2 4" id="KW-0689">Ribosomal protein</keyword>
<feature type="domain" description="Large ribosomal subunit protein uL6 alpha-beta" evidence="7">
    <location>
        <begin position="96"/>
        <end position="168"/>
    </location>
</feature>
<keyword evidence="3 4" id="KW-0687">Ribonucleoprotein</keyword>
<organism evidence="8 9">
    <name type="scientific">Candidatus Uhrbacteria bacterium RIFCSPHIGHO2_02_FULL_53_13</name>
    <dbReference type="NCBI Taxonomy" id="1802389"/>
    <lineage>
        <taxon>Bacteria</taxon>
        <taxon>Candidatus Uhriibacteriota</taxon>
    </lineage>
</organism>
<dbReference type="PRINTS" id="PR00059">
    <property type="entry name" value="RIBOSOMALL6"/>
</dbReference>
<keyword evidence="4 6" id="KW-0694">RNA-binding</keyword>
<evidence type="ECO:0000256" key="5">
    <source>
        <dbReference type="RuleBase" id="RU003869"/>
    </source>
</evidence>
<dbReference type="NCBIfam" id="TIGR03654">
    <property type="entry name" value="L6_bact"/>
    <property type="match status" value="1"/>
</dbReference>
<dbReference type="PANTHER" id="PTHR11655">
    <property type="entry name" value="60S/50S RIBOSOMAL PROTEIN L6/L9"/>
    <property type="match status" value="1"/>
</dbReference>
<protein>
    <recommendedName>
        <fullName evidence="4">Large ribosomal subunit protein uL6</fullName>
    </recommendedName>
</protein>
<evidence type="ECO:0000256" key="2">
    <source>
        <dbReference type="ARBA" id="ARBA00022980"/>
    </source>
</evidence>
<name>A0A1F7U0D1_9BACT</name>
<proteinExistence type="inferred from homology"/>
<dbReference type="Pfam" id="PF00347">
    <property type="entry name" value="Ribosomal_L6"/>
    <property type="match status" value="2"/>
</dbReference>
<comment type="similarity">
    <text evidence="1 4 5">Belongs to the universal ribosomal protein uL6 family.</text>
</comment>
<dbReference type="GO" id="GO:0003735">
    <property type="term" value="F:structural constituent of ribosome"/>
    <property type="evidence" value="ECO:0007669"/>
    <property type="project" value="UniProtKB-UniRule"/>
</dbReference>
<dbReference type="HAMAP" id="MF_01365_B">
    <property type="entry name" value="Ribosomal_uL6_B"/>
    <property type="match status" value="1"/>
</dbReference>
<evidence type="ECO:0000313" key="9">
    <source>
        <dbReference type="Proteomes" id="UP000177097"/>
    </source>
</evidence>
<comment type="subunit">
    <text evidence="4">Part of the 50S ribosomal subunit.</text>
</comment>
<dbReference type="GO" id="GO:0002181">
    <property type="term" value="P:cytoplasmic translation"/>
    <property type="evidence" value="ECO:0007669"/>
    <property type="project" value="TreeGrafter"/>
</dbReference>
<dbReference type="GO" id="GO:0019843">
    <property type="term" value="F:rRNA binding"/>
    <property type="evidence" value="ECO:0007669"/>
    <property type="project" value="UniProtKB-UniRule"/>
</dbReference>
<dbReference type="PANTHER" id="PTHR11655:SF14">
    <property type="entry name" value="LARGE RIBOSOMAL SUBUNIT PROTEIN UL6M"/>
    <property type="match status" value="1"/>
</dbReference>
<dbReference type="Proteomes" id="UP000177097">
    <property type="component" value="Unassembled WGS sequence"/>
</dbReference>
<dbReference type="STRING" id="1802389.A3C17_02885"/>
<dbReference type="InterPro" id="IPR019906">
    <property type="entry name" value="Ribosomal_uL6_bac-type"/>
</dbReference>
<evidence type="ECO:0000313" key="8">
    <source>
        <dbReference type="EMBL" id="OGL71739.1"/>
    </source>
</evidence>
<dbReference type="InterPro" id="IPR036789">
    <property type="entry name" value="Ribosomal_uL6-like_a/b-dom_sf"/>
</dbReference>
<reference evidence="8 9" key="1">
    <citation type="journal article" date="2016" name="Nat. Commun.">
        <title>Thousands of microbial genomes shed light on interconnected biogeochemical processes in an aquifer system.</title>
        <authorList>
            <person name="Anantharaman K."/>
            <person name="Brown C.T."/>
            <person name="Hug L.A."/>
            <person name="Sharon I."/>
            <person name="Castelle C.J."/>
            <person name="Probst A.J."/>
            <person name="Thomas B.C."/>
            <person name="Singh A."/>
            <person name="Wilkins M.J."/>
            <person name="Karaoz U."/>
            <person name="Brodie E.L."/>
            <person name="Williams K.H."/>
            <person name="Hubbard S.S."/>
            <person name="Banfield J.F."/>
        </authorList>
    </citation>
    <scope>NUCLEOTIDE SEQUENCE [LARGE SCALE GENOMIC DNA]</scope>
</reference>
<dbReference type="PIRSF" id="PIRSF002162">
    <property type="entry name" value="Ribosomal_L6"/>
    <property type="match status" value="1"/>
</dbReference>
<evidence type="ECO:0000256" key="3">
    <source>
        <dbReference type="ARBA" id="ARBA00023274"/>
    </source>
</evidence>
<feature type="domain" description="Large ribosomal subunit protein uL6 alpha-beta" evidence="7">
    <location>
        <begin position="11"/>
        <end position="87"/>
    </location>
</feature>
<keyword evidence="4 6" id="KW-0699">rRNA-binding</keyword>
<dbReference type="FunFam" id="3.90.930.12:FF:000001">
    <property type="entry name" value="50S ribosomal protein L6"/>
    <property type="match status" value="1"/>
</dbReference>
<dbReference type="AlphaFoldDB" id="A0A1F7U0D1"/>
<evidence type="ECO:0000256" key="1">
    <source>
        <dbReference type="ARBA" id="ARBA00009356"/>
    </source>
</evidence>
<dbReference type="EMBL" id="MGDX01000006">
    <property type="protein sequence ID" value="OGL71739.1"/>
    <property type="molecule type" value="Genomic_DNA"/>
</dbReference>
<accession>A0A1F7U0D1</accession>
<dbReference type="GO" id="GO:0022625">
    <property type="term" value="C:cytosolic large ribosomal subunit"/>
    <property type="evidence" value="ECO:0007669"/>
    <property type="project" value="UniProtKB-UniRule"/>
</dbReference>
<dbReference type="InterPro" id="IPR000702">
    <property type="entry name" value="Ribosomal_uL6-like"/>
</dbReference>
<dbReference type="PROSITE" id="PS00525">
    <property type="entry name" value="RIBOSOMAL_L6_1"/>
    <property type="match status" value="1"/>
</dbReference>
<evidence type="ECO:0000256" key="4">
    <source>
        <dbReference type="HAMAP-Rule" id="MF_01365"/>
    </source>
</evidence>
<evidence type="ECO:0000259" key="7">
    <source>
        <dbReference type="Pfam" id="PF00347"/>
    </source>
</evidence>
<evidence type="ECO:0000256" key="6">
    <source>
        <dbReference type="RuleBase" id="RU003870"/>
    </source>
</evidence>
<sequence length="185" mass="19897">MSRIGKNPVVIPANVETRINDGVVSMKGPNGTLEQTMHAHARVELRDGGTGKELVVTMVDLDSKENRSLWGTMRTLLQNMVTGVTEGFKKQLEVNGVGYKVALQGNGLKLDVGFSHSIMYALPDGVKAEVEKNIITLSGASKALVGQTAAEIRKVRPPEPYKGKGIKYVDEVIRRKAGKAAKASA</sequence>
<dbReference type="InterPro" id="IPR020040">
    <property type="entry name" value="Ribosomal_uL6_a/b-dom"/>
</dbReference>
<dbReference type="SUPFAM" id="SSF56053">
    <property type="entry name" value="Ribosomal protein L6"/>
    <property type="match status" value="2"/>
</dbReference>
<gene>
    <name evidence="4" type="primary">rplF</name>
    <name evidence="8" type="ORF">A3C17_02885</name>
</gene>
<comment type="caution">
    <text evidence="8">The sequence shown here is derived from an EMBL/GenBank/DDBJ whole genome shotgun (WGS) entry which is preliminary data.</text>
</comment>
<dbReference type="Gene3D" id="3.90.930.12">
    <property type="entry name" value="Ribosomal protein L6, alpha-beta domain"/>
    <property type="match status" value="2"/>
</dbReference>
<dbReference type="InterPro" id="IPR002358">
    <property type="entry name" value="Ribosomal_uL6_CS"/>
</dbReference>
<comment type="function">
    <text evidence="4 6">This protein binds to the 23S rRNA, and is important in its secondary structure. It is located near the subunit interface in the base of the L7/L12 stalk, and near the tRNA binding site of the peptidyltransferase center.</text>
</comment>